<dbReference type="EMBL" id="JQEC01000054">
    <property type="protein sequence ID" value="KGJ89723.1"/>
    <property type="molecule type" value="Genomic_DNA"/>
</dbReference>
<evidence type="ECO:0000313" key="11">
    <source>
        <dbReference type="Proteomes" id="UP000029868"/>
    </source>
</evidence>
<dbReference type="GO" id="GO:0009307">
    <property type="term" value="P:DNA restriction-modification system"/>
    <property type="evidence" value="ECO:0007669"/>
    <property type="project" value="InterPro"/>
</dbReference>
<keyword evidence="2 9" id="KW-0489">Methyltransferase</keyword>
<comment type="caution">
    <text evidence="10">The sequence shown here is derived from an EMBL/GenBank/DDBJ whole genome shotgun (WGS) entry which is preliminary data.</text>
</comment>
<dbReference type="PATRIC" id="fig|28229.3.peg.3815"/>
<organism evidence="10 11">
    <name type="scientific">Colwellia psychrerythraea</name>
    <name type="common">Vibrio psychroerythus</name>
    <dbReference type="NCBI Taxonomy" id="28229"/>
    <lineage>
        <taxon>Bacteria</taxon>
        <taxon>Pseudomonadati</taxon>
        <taxon>Pseudomonadota</taxon>
        <taxon>Gammaproteobacteria</taxon>
        <taxon>Alteromonadales</taxon>
        <taxon>Colwelliaceae</taxon>
        <taxon>Colwellia</taxon>
    </lineage>
</organism>
<reference evidence="10 11" key="1">
    <citation type="submission" date="2014-08" db="EMBL/GenBank/DDBJ databases">
        <title>Genomic and Phenotypic Diversity of Colwellia psychrerythraea strains from Disparate Marine Basins.</title>
        <authorList>
            <person name="Techtmann S.M."/>
            <person name="Stelling S.C."/>
            <person name="Utturkar S.M."/>
            <person name="Alshibli N."/>
            <person name="Harris A."/>
            <person name="Brown S.D."/>
            <person name="Hazen T.C."/>
        </authorList>
    </citation>
    <scope>NUCLEOTIDE SEQUENCE [LARGE SCALE GENOMIC DNA]</scope>
    <source>
        <strain evidence="10 11">GAB14E</strain>
    </source>
</reference>
<dbReference type="SUPFAM" id="SSF53335">
    <property type="entry name" value="S-adenosyl-L-methionine-dependent methyltransferases"/>
    <property type="match status" value="1"/>
</dbReference>
<dbReference type="GO" id="GO:0043565">
    <property type="term" value="F:sequence-specific DNA binding"/>
    <property type="evidence" value="ECO:0007669"/>
    <property type="project" value="TreeGrafter"/>
</dbReference>
<dbReference type="Proteomes" id="UP000029868">
    <property type="component" value="Unassembled WGS sequence"/>
</dbReference>
<dbReference type="Pfam" id="PF02086">
    <property type="entry name" value="MethyltransfD12"/>
    <property type="match status" value="1"/>
</dbReference>
<evidence type="ECO:0000313" key="10">
    <source>
        <dbReference type="EMBL" id="KGJ89723.1"/>
    </source>
</evidence>
<feature type="binding site" evidence="8">
    <location>
        <position position="26"/>
    </location>
    <ligand>
        <name>S-adenosyl-L-methionine</name>
        <dbReference type="ChEBI" id="CHEBI:59789"/>
    </ligand>
</feature>
<dbReference type="PANTHER" id="PTHR30481">
    <property type="entry name" value="DNA ADENINE METHYLASE"/>
    <property type="match status" value="1"/>
</dbReference>
<dbReference type="PROSITE" id="PS00092">
    <property type="entry name" value="N6_MTASE"/>
    <property type="match status" value="1"/>
</dbReference>
<evidence type="ECO:0000256" key="1">
    <source>
        <dbReference type="ARBA" id="ARBA00006594"/>
    </source>
</evidence>
<dbReference type="GO" id="GO:0006260">
    <property type="term" value="P:DNA replication"/>
    <property type="evidence" value="ECO:0007669"/>
    <property type="project" value="UniProtKB-KW"/>
</dbReference>
<dbReference type="PIRSF" id="PIRSF000398">
    <property type="entry name" value="M_m6A_EcoRV"/>
    <property type="match status" value="1"/>
</dbReference>
<dbReference type="PRINTS" id="PR00505">
    <property type="entry name" value="D12N6MTFRASE"/>
</dbReference>
<keyword evidence="4 9" id="KW-0949">S-adenosyl-L-methionine</keyword>
<dbReference type="InterPro" id="IPR023095">
    <property type="entry name" value="Ade_MeTrfase_dom_2"/>
</dbReference>
<keyword evidence="5" id="KW-0235">DNA replication</keyword>
<dbReference type="Gene3D" id="3.40.50.150">
    <property type="entry name" value="Vaccinia Virus protein VP39"/>
    <property type="match status" value="1"/>
</dbReference>
<dbReference type="GO" id="GO:0009007">
    <property type="term" value="F:site-specific DNA-methyltransferase (adenine-specific) activity"/>
    <property type="evidence" value="ECO:0007669"/>
    <property type="project" value="UniProtKB-UniRule"/>
</dbReference>
<feature type="binding site" evidence="8">
    <location>
        <position position="22"/>
    </location>
    <ligand>
        <name>S-adenosyl-L-methionine</name>
        <dbReference type="ChEBI" id="CHEBI:59789"/>
    </ligand>
</feature>
<feature type="binding site" evidence="8">
    <location>
        <position position="193"/>
    </location>
    <ligand>
        <name>S-adenosyl-L-methionine</name>
        <dbReference type="ChEBI" id="CHEBI:59789"/>
    </ligand>
</feature>
<comment type="similarity">
    <text evidence="1 9">Belongs to the N(4)/N(6)-methyltransferase family.</text>
</comment>
<sequence length="283" mass="32459">MYSEVAGLVGSMNKKHRAFLKWAGGKYSLCDVISKMLPNERRLIEPFVGAGSVFLNTDYDEYILNDINKDLINLYKIIQVQPDSFIEDARKFFNPEHNQAETYYQLRSDFNASKDSYFRSLVFLYMNRHGYNGLCRYNKKGGYNVPFGKYKRPYFPELELNYFAEKSQKATFVCEGYRQAFERAEKGDVIYCDPPYVPLSKTASFTSYAGNGFGLDEQADLANAAEEVSENGTVSVVISNHDTIWTRKIYEHANKIKSVKVARTISQSANKRKKVAELLALYK</sequence>
<evidence type="ECO:0000256" key="8">
    <source>
        <dbReference type="PIRSR" id="PIRSR000398-1"/>
    </source>
</evidence>
<evidence type="ECO:0000256" key="5">
    <source>
        <dbReference type="ARBA" id="ARBA00022705"/>
    </source>
</evidence>
<comment type="catalytic activity">
    <reaction evidence="7 9">
        <text>a 2'-deoxyadenosine in DNA + S-adenosyl-L-methionine = an N(6)-methyl-2'-deoxyadenosine in DNA + S-adenosyl-L-homocysteine + H(+)</text>
        <dbReference type="Rhea" id="RHEA:15197"/>
        <dbReference type="Rhea" id="RHEA-COMP:12418"/>
        <dbReference type="Rhea" id="RHEA-COMP:12419"/>
        <dbReference type="ChEBI" id="CHEBI:15378"/>
        <dbReference type="ChEBI" id="CHEBI:57856"/>
        <dbReference type="ChEBI" id="CHEBI:59789"/>
        <dbReference type="ChEBI" id="CHEBI:90615"/>
        <dbReference type="ChEBI" id="CHEBI:90616"/>
        <dbReference type="EC" id="2.1.1.72"/>
    </reaction>
</comment>
<dbReference type="PANTHER" id="PTHR30481:SF3">
    <property type="entry name" value="DNA ADENINE METHYLASE"/>
    <property type="match status" value="1"/>
</dbReference>
<evidence type="ECO:0000256" key="3">
    <source>
        <dbReference type="ARBA" id="ARBA00022679"/>
    </source>
</evidence>
<evidence type="ECO:0000256" key="7">
    <source>
        <dbReference type="ARBA" id="ARBA00047942"/>
    </source>
</evidence>
<evidence type="ECO:0000256" key="4">
    <source>
        <dbReference type="ARBA" id="ARBA00022691"/>
    </source>
</evidence>
<dbReference type="AlphaFoldDB" id="A0A099KJG3"/>
<keyword evidence="6" id="KW-0238">DNA-binding</keyword>
<feature type="binding site" evidence="8">
    <location>
        <position position="66"/>
    </location>
    <ligand>
        <name>S-adenosyl-L-methionine</name>
        <dbReference type="ChEBI" id="CHEBI:59789"/>
    </ligand>
</feature>
<evidence type="ECO:0000256" key="9">
    <source>
        <dbReference type="RuleBase" id="RU361257"/>
    </source>
</evidence>
<accession>A0A099KJG3</accession>
<protein>
    <recommendedName>
        <fullName evidence="9">Site-specific DNA-methyltransferase (adenine-specific)</fullName>
        <ecNumber evidence="9">2.1.1.72</ecNumber>
    </recommendedName>
</protein>
<dbReference type="InterPro" id="IPR012327">
    <property type="entry name" value="MeTrfase_D12"/>
</dbReference>
<name>A0A099KJG3_COLPS</name>
<dbReference type="GO" id="GO:0032259">
    <property type="term" value="P:methylation"/>
    <property type="evidence" value="ECO:0007669"/>
    <property type="project" value="UniProtKB-KW"/>
</dbReference>
<dbReference type="NCBIfam" id="TIGR00571">
    <property type="entry name" value="dam"/>
    <property type="match status" value="1"/>
</dbReference>
<dbReference type="InterPro" id="IPR012263">
    <property type="entry name" value="M_m6A_EcoRV"/>
</dbReference>
<proteinExistence type="inferred from homology"/>
<keyword evidence="3 9" id="KW-0808">Transferase</keyword>
<dbReference type="InterPro" id="IPR029063">
    <property type="entry name" value="SAM-dependent_MTases_sf"/>
</dbReference>
<evidence type="ECO:0000256" key="6">
    <source>
        <dbReference type="ARBA" id="ARBA00023125"/>
    </source>
</evidence>
<dbReference type="GO" id="GO:0006298">
    <property type="term" value="P:mismatch repair"/>
    <property type="evidence" value="ECO:0007669"/>
    <property type="project" value="TreeGrafter"/>
</dbReference>
<gene>
    <name evidence="10" type="ORF">GAB14E_3884</name>
</gene>
<dbReference type="Gene3D" id="1.10.1020.10">
    <property type="entry name" value="Adenine-specific Methyltransferase, Domain 2"/>
    <property type="match status" value="1"/>
</dbReference>
<dbReference type="FunFam" id="1.10.1020.10:FF:000001">
    <property type="entry name" value="Site-specific DNA-methyltransferase (adenine-specific)"/>
    <property type="match status" value="1"/>
</dbReference>
<dbReference type="EC" id="2.1.1.72" evidence="9"/>
<dbReference type="InterPro" id="IPR002052">
    <property type="entry name" value="DNA_methylase_N6_adenine_CS"/>
</dbReference>
<evidence type="ECO:0000256" key="2">
    <source>
        <dbReference type="ARBA" id="ARBA00022603"/>
    </source>
</evidence>
<dbReference type="GO" id="GO:1904047">
    <property type="term" value="F:S-adenosyl-L-methionine binding"/>
    <property type="evidence" value="ECO:0007669"/>
    <property type="project" value="TreeGrafter"/>
</dbReference>